<keyword evidence="2" id="KW-1133">Transmembrane helix</keyword>
<feature type="region of interest" description="Disordered" evidence="1">
    <location>
        <begin position="96"/>
        <end position="119"/>
    </location>
</feature>
<dbReference type="Gene3D" id="1.10.287.110">
    <property type="entry name" value="DnaJ domain"/>
    <property type="match status" value="1"/>
</dbReference>
<dbReference type="AlphaFoldDB" id="A0A9P0A406"/>
<evidence type="ECO:0000256" key="1">
    <source>
        <dbReference type="SAM" id="MobiDB-lite"/>
    </source>
</evidence>
<evidence type="ECO:0000313" key="5">
    <source>
        <dbReference type="Proteomes" id="UP001152759"/>
    </source>
</evidence>
<dbReference type="InterPro" id="IPR001623">
    <property type="entry name" value="DnaJ_domain"/>
</dbReference>
<dbReference type="SUPFAM" id="SSF46565">
    <property type="entry name" value="Chaperone J-domain"/>
    <property type="match status" value="1"/>
</dbReference>
<feature type="transmembrane region" description="Helical" evidence="2">
    <location>
        <begin position="187"/>
        <end position="205"/>
    </location>
</feature>
<dbReference type="OrthoDB" id="291007at2759"/>
<proteinExistence type="predicted"/>
<dbReference type="InterPro" id="IPR018253">
    <property type="entry name" value="DnaJ_domain_CS"/>
</dbReference>
<accession>A0A9P0A406</accession>
<dbReference type="KEGG" id="btab:109040201"/>
<feature type="domain" description="J" evidence="3">
    <location>
        <begin position="29"/>
        <end position="94"/>
    </location>
</feature>
<dbReference type="SMART" id="SM00271">
    <property type="entry name" value="DnaJ"/>
    <property type="match status" value="1"/>
</dbReference>
<keyword evidence="5" id="KW-1185">Reference proteome</keyword>
<dbReference type="CDD" id="cd06257">
    <property type="entry name" value="DnaJ"/>
    <property type="match status" value="1"/>
</dbReference>
<dbReference type="InterPro" id="IPR036869">
    <property type="entry name" value="J_dom_sf"/>
</dbReference>
<dbReference type="InterPro" id="IPR053025">
    <property type="entry name" value="Mito_ATP_Synthase-Asso"/>
</dbReference>
<dbReference type="PANTHER" id="PTHR44873:SF1">
    <property type="entry name" value="DNAJ HOMOLOG SUBFAMILY C MEMBER 30, MITOCHONDRIAL"/>
    <property type="match status" value="1"/>
</dbReference>
<protein>
    <recommendedName>
        <fullName evidence="3">J domain-containing protein</fullName>
    </recommendedName>
</protein>
<dbReference type="EMBL" id="OU963863">
    <property type="protein sequence ID" value="CAH0385878.1"/>
    <property type="molecule type" value="Genomic_DNA"/>
</dbReference>
<keyword evidence="2" id="KW-0472">Membrane</keyword>
<gene>
    <name evidence="4" type="ORF">BEMITA_LOCUS5059</name>
</gene>
<reference evidence="4" key="1">
    <citation type="submission" date="2021-12" db="EMBL/GenBank/DDBJ databases">
        <authorList>
            <person name="King R."/>
        </authorList>
    </citation>
    <scope>NUCLEOTIDE SEQUENCE</scope>
</reference>
<dbReference type="PROSITE" id="PS50076">
    <property type="entry name" value="DNAJ_2"/>
    <property type="match status" value="1"/>
</dbReference>
<evidence type="ECO:0000313" key="4">
    <source>
        <dbReference type="EMBL" id="CAH0385878.1"/>
    </source>
</evidence>
<evidence type="ECO:0000259" key="3">
    <source>
        <dbReference type="PROSITE" id="PS50076"/>
    </source>
</evidence>
<keyword evidence="2" id="KW-0812">Transmembrane</keyword>
<dbReference type="PANTHER" id="PTHR44873">
    <property type="entry name" value="DNAJ HOMOLOG SUBFAMILY C MEMBER 30, MITOCHONDRIAL"/>
    <property type="match status" value="1"/>
</dbReference>
<organism evidence="4 5">
    <name type="scientific">Bemisia tabaci</name>
    <name type="common">Sweetpotato whitefly</name>
    <name type="synonym">Aleurodes tabaci</name>
    <dbReference type="NCBI Taxonomy" id="7038"/>
    <lineage>
        <taxon>Eukaryota</taxon>
        <taxon>Metazoa</taxon>
        <taxon>Ecdysozoa</taxon>
        <taxon>Arthropoda</taxon>
        <taxon>Hexapoda</taxon>
        <taxon>Insecta</taxon>
        <taxon>Pterygota</taxon>
        <taxon>Neoptera</taxon>
        <taxon>Paraneoptera</taxon>
        <taxon>Hemiptera</taxon>
        <taxon>Sternorrhyncha</taxon>
        <taxon>Aleyrodoidea</taxon>
        <taxon>Aleyrodidae</taxon>
        <taxon>Aleyrodinae</taxon>
        <taxon>Bemisia</taxon>
    </lineage>
</organism>
<dbReference type="PROSITE" id="PS00636">
    <property type="entry name" value="DNAJ_1"/>
    <property type="match status" value="1"/>
</dbReference>
<dbReference type="Proteomes" id="UP001152759">
    <property type="component" value="Chromosome 2"/>
</dbReference>
<dbReference type="PRINTS" id="PR00625">
    <property type="entry name" value="JDOMAIN"/>
</dbReference>
<name>A0A9P0A406_BEMTA</name>
<evidence type="ECO:0000256" key="2">
    <source>
        <dbReference type="SAM" id="Phobius"/>
    </source>
</evidence>
<sequence length="226" mass="25415">MFNLSKTVSKFYSPCVRSIFLSSVQLNRDLYSVLGVKQSATQAEIKGAYYNLSLKLHPDRNKGSDDAAEQFRLVTDAYEVLGNIKLRKLYDRGALHKQPSGASAPPPQPPEPEEPLDKDTKQRFYSAYAKYSRARQAPSATFAGQVYNFDEWTRAHYTSSFKAAKVNLKEKDGHYSAVTYIKTQHHMLYFGFILMTAAVAAIVHVQNSEIEENAINFKGPNPRIGP</sequence>
<dbReference type="Pfam" id="PF00226">
    <property type="entry name" value="DnaJ"/>
    <property type="match status" value="1"/>
</dbReference>